<evidence type="ECO:0000313" key="4">
    <source>
        <dbReference type="Proteomes" id="UP001190700"/>
    </source>
</evidence>
<dbReference type="EMBL" id="LGRX02007464">
    <property type="protein sequence ID" value="KAK3274964.1"/>
    <property type="molecule type" value="Genomic_DNA"/>
</dbReference>
<dbReference type="GO" id="GO:0003676">
    <property type="term" value="F:nucleic acid binding"/>
    <property type="evidence" value="ECO:0007669"/>
    <property type="project" value="InterPro"/>
</dbReference>
<dbReference type="SUPFAM" id="SSF53098">
    <property type="entry name" value="Ribonuclease H-like"/>
    <property type="match status" value="1"/>
</dbReference>
<name>A0AAE0GB67_9CHLO</name>
<feature type="compositionally biased region" description="Low complexity" evidence="1">
    <location>
        <begin position="59"/>
        <end position="77"/>
    </location>
</feature>
<sequence length="445" mass="50870">MGAKLNAVSVMTKHGSTPPTPAPIWLATVESWAEKVLTLQAAEHALDVAYVRRSKRLEQQQSQQQRQQQQPQHQQQPPMQPQQPQPQQQQGQQHQTQRVKVRREVFERVQRQFGEFDVDGCCEPGGQNRLIKQYWTNCLDEKWSGGILHDLTGPVLVVYAPPPPSRQQVSRNRYPRFLPPVIRQGEAAKVRDATELPATDSTFLEALQDEYARKGPLRKLREEVGMAPHQAAREFRIEGDVLWRVAAGRYQLVLGEDSPLREAIFWEAHDSIAAGHTGRDKTLERVLRRFWWKNAANDVAEWVASFPTCQAVRPRVAYPDGLLNPHSIPLRNWQEVGVDFVTGLPLTKRGNDAFVAFTCKLSKMMHMVPMHFGDSSAQTVARIYFDTVWRQHGASLKIVCDRDSRFQDAFWKELMRLMGVRVASTTPYNPRSDGQAEHTNRVIEH</sequence>
<feature type="compositionally biased region" description="Basic and acidic residues" evidence="1">
    <location>
        <begin position="434"/>
        <end position="445"/>
    </location>
</feature>
<dbReference type="Gene3D" id="3.30.420.10">
    <property type="entry name" value="Ribonuclease H-like superfamily/Ribonuclease H"/>
    <property type="match status" value="1"/>
</dbReference>
<accession>A0AAE0GB67</accession>
<feature type="region of interest" description="Disordered" evidence="1">
    <location>
        <begin position="57"/>
        <end position="100"/>
    </location>
</feature>
<evidence type="ECO:0000259" key="2">
    <source>
        <dbReference type="PROSITE" id="PS50994"/>
    </source>
</evidence>
<evidence type="ECO:0000313" key="3">
    <source>
        <dbReference type="EMBL" id="KAK3274964.1"/>
    </source>
</evidence>
<feature type="region of interest" description="Disordered" evidence="1">
    <location>
        <begin position="1"/>
        <end position="22"/>
    </location>
</feature>
<dbReference type="PANTHER" id="PTHR37984:SF5">
    <property type="entry name" value="PROTEIN NYNRIN-LIKE"/>
    <property type="match status" value="1"/>
</dbReference>
<comment type="caution">
    <text evidence="3">The sequence shown here is derived from an EMBL/GenBank/DDBJ whole genome shotgun (WGS) entry which is preliminary data.</text>
</comment>
<proteinExistence type="predicted"/>
<feature type="region of interest" description="Disordered" evidence="1">
    <location>
        <begin position="426"/>
        <end position="445"/>
    </location>
</feature>
<keyword evidence="4" id="KW-1185">Reference proteome</keyword>
<dbReference type="InterPro" id="IPR036397">
    <property type="entry name" value="RNaseH_sf"/>
</dbReference>
<dbReference type="InterPro" id="IPR012337">
    <property type="entry name" value="RNaseH-like_sf"/>
</dbReference>
<dbReference type="Gene3D" id="1.10.340.70">
    <property type="match status" value="1"/>
</dbReference>
<reference evidence="3 4" key="1">
    <citation type="journal article" date="2015" name="Genome Biol. Evol.">
        <title>Comparative Genomics of a Bacterivorous Green Alga Reveals Evolutionary Causalities and Consequences of Phago-Mixotrophic Mode of Nutrition.</title>
        <authorList>
            <person name="Burns J.A."/>
            <person name="Paasch A."/>
            <person name="Narechania A."/>
            <person name="Kim E."/>
        </authorList>
    </citation>
    <scope>NUCLEOTIDE SEQUENCE [LARGE SCALE GENOMIC DNA]</scope>
    <source>
        <strain evidence="3 4">PLY_AMNH</strain>
    </source>
</reference>
<gene>
    <name evidence="3" type="ORF">CYMTET_16885</name>
</gene>
<dbReference type="PANTHER" id="PTHR37984">
    <property type="entry name" value="PROTEIN CBG26694"/>
    <property type="match status" value="1"/>
</dbReference>
<dbReference type="InterPro" id="IPR041588">
    <property type="entry name" value="Integrase_H2C2"/>
</dbReference>
<dbReference type="GO" id="GO:0015074">
    <property type="term" value="P:DNA integration"/>
    <property type="evidence" value="ECO:0007669"/>
    <property type="project" value="InterPro"/>
</dbReference>
<feature type="domain" description="Integrase catalytic" evidence="2">
    <location>
        <begin position="325"/>
        <end position="445"/>
    </location>
</feature>
<dbReference type="AlphaFoldDB" id="A0AAE0GB67"/>
<dbReference type="InterPro" id="IPR050951">
    <property type="entry name" value="Retrovirus_Pol_polyprotein"/>
</dbReference>
<dbReference type="Pfam" id="PF17921">
    <property type="entry name" value="Integrase_H2C2"/>
    <property type="match status" value="1"/>
</dbReference>
<dbReference type="InterPro" id="IPR001584">
    <property type="entry name" value="Integrase_cat-core"/>
</dbReference>
<organism evidence="3 4">
    <name type="scientific">Cymbomonas tetramitiformis</name>
    <dbReference type="NCBI Taxonomy" id="36881"/>
    <lineage>
        <taxon>Eukaryota</taxon>
        <taxon>Viridiplantae</taxon>
        <taxon>Chlorophyta</taxon>
        <taxon>Pyramimonadophyceae</taxon>
        <taxon>Pyramimonadales</taxon>
        <taxon>Pyramimonadaceae</taxon>
        <taxon>Cymbomonas</taxon>
    </lineage>
</organism>
<dbReference type="Proteomes" id="UP001190700">
    <property type="component" value="Unassembled WGS sequence"/>
</dbReference>
<protein>
    <recommendedName>
        <fullName evidence="2">Integrase catalytic domain-containing protein</fullName>
    </recommendedName>
</protein>
<dbReference type="PROSITE" id="PS50994">
    <property type="entry name" value="INTEGRASE"/>
    <property type="match status" value="1"/>
</dbReference>
<evidence type="ECO:0000256" key="1">
    <source>
        <dbReference type="SAM" id="MobiDB-lite"/>
    </source>
</evidence>
<feature type="compositionally biased region" description="Low complexity" evidence="1">
    <location>
        <begin position="85"/>
        <end position="98"/>
    </location>
</feature>